<feature type="domain" description="FAD/NAD(P)-binding" evidence="5">
    <location>
        <begin position="3"/>
        <end position="300"/>
    </location>
</feature>
<dbReference type="PRINTS" id="PR00411">
    <property type="entry name" value="PNDRDTASEI"/>
</dbReference>
<dbReference type="PANTHER" id="PTHR43557:SF2">
    <property type="entry name" value="RIESKE DOMAIN-CONTAINING PROTEIN-RELATED"/>
    <property type="match status" value="1"/>
</dbReference>
<dbReference type="OrthoDB" id="9800167at2"/>
<dbReference type="eggNOG" id="COG0446">
    <property type="taxonomic scope" value="Bacteria"/>
</dbReference>
<dbReference type="Proteomes" id="UP000006327">
    <property type="component" value="Unassembled WGS sequence"/>
</dbReference>
<dbReference type="GO" id="GO:0008860">
    <property type="term" value="F:ferredoxin-NAD+ reductase activity"/>
    <property type="evidence" value="ECO:0007669"/>
    <property type="project" value="UniProtKB-EC"/>
</dbReference>
<accession>K6Y4N9</accession>
<dbReference type="InterPro" id="IPR036188">
    <property type="entry name" value="FAD/NAD-bd_sf"/>
</dbReference>
<dbReference type="Pfam" id="PF07992">
    <property type="entry name" value="Pyr_redox_2"/>
    <property type="match status" value="1"/>
</dbReference>
<dbReference type="STRING" id="493475.GARC_1939"/>
<dbReference type="SUPFAM" id="SSF55424">
    <property type="entry name" value="FAD/NAD-linked reductases, dimerisation (C-terminal) domain"/>
    <property type="match status" value="1"/>
</dbReference>
<feature type="domain" description="Reductase C-terminal" evidence="6">
    <location>
        <begin position="319"/>
        <end position="398"/>
    </location>
</feature>
<dbReference type="SUPFAM" id="SSF51905">
    <property type="entry name" value="FAD/NAD(P)-binding domain"/>
    <property type="match status" value="1"/>
</dbReference>
<comment type="cofactor">
    <cofactor evidence="1">
        <name>FAD</name>
        <dbReference type="ChEBI" id="CHEBI:57692"/>
    </cofactor>
</comment>
<keyword evidence="3" id="KW-0274">FAD</keyword>
<dbReference type="AlphaFoldDB" id="K6Y4N9"/>
<dbReference type="InterPro" id="IPR050446">
    <property type="entry name" value="FAD-oxidoreductase/Apoptosis"/>
</dbReference>
<gene>
    <name evidence="7" type="primary">hcaD</name>
    <name evidence="7" type="ORF">GARC_1939</name>
</gene>
<keyword evidence="4 7" id="KW-0560">Oxidoreductase</keyword>
<dbReference type="Gene3D" id="3.30.390.30">
    <property type="match status" value="1"/>
</dbReference>
<keyword evidence="8" id="KW-1185">Reference proteome</keyword>
<evidence type="ECO:0000259" key="6">
    <source>
        <dbReference type="Pfam" id="PF14759"/>
    </source>
</evidence>
<keyword evidence="2" id="KW-0285">Flavoprotein</keyword>
<reference evidence="7 8" key="1">
    <citation type="journal article" date="2017" name="Antonie Van Leeuwenhoek">
        <title>Rhizobium rhizosphaerae sp. nov., a novel species isolated from rice rhizosphere.</title>
        <authorList>
            <person name="Zhao J.J."/>
            <person name="Zhang J."/>
            <person name="Zhang R.J."/>
            <person name="Zhang C.W."/>
            <person name="Yin H.Q."/>
            <person name="Zhang X.X."/>
        </authorList>
    </citation>
    <scope>NUCLEOTIDE SEQUENCE [LARGE SCALE GENOMIC DNA]</scope>
    <source>
        <strain evidence="7 8">BSs20135</strain>
    </source>
</reference>
<dbReference type="Pfam" id="PF14759">
    <property type="entry name" value="Reductase_C"/>
    <property type="match status" value="1"/>
</dbReference>
<evidence type="ECO:0000259" key="5">
    <source>
        <dbReference type="Pfam" id="PF07992"/>
    </source>
</evidence>
<dbReference type="EC" id="1.18.1.3" evidence="7"/>
<name>K6Y4N9_9ALTE</name>
<organism evidence="7 8">
    <name type="scientific">Paraglaciecola arctica BSs20135</name>
    <dbReference type="NCBI Taxonomy" id="493475"/>
    <lineage>
        <taxon>Bacteria</taxon>
        <taxon>Pseudomonadati</taxon>
        <taxon>Pseudomonadota</taxon>
        <taxon>Gammaproteobacteria</taxon>
        <taxon>Alteromonadales</taxon>
        <taxon>Alteromonadaceae</taxon>
        <taxon>Paraglaciecola</taxon>
    </lineage>
</organism>
<evidence type="ECO:0000313" key="7">
    <source>
        <dbReference type="EMBL" id="GAC18906.1"/>
    </source>
</evidence>
<dbReference type="InterPro" id="IPR023753">
    <property type="entry name" value="FAD/NAD-binding_dom"/>
</dbReference>
<proteinExistence type="predicted"/>
<dbReference type="PANTHER" id="PTHR43557">
    <property type="entry name" value="APOPTOSIS-INDUCING FACTOR 1"/>
    <property type="match status" value="1"/>
</dbReference>
<dbReference type="RefSeq" id="WP_007619198.1">
    <property type="nucleotide sequence ID" value="NZ_BAEO01000027.1"/>
</dbReference>
<dbReference type="EMBL" id="BAEO01000027">
    <property type="protein sequence ID" value="GAC18906.1"/>
    <property type="molecule type" value="Genomic_DNA"/>
</dbReference>
<dbReference type="InterPro" id="IPR028202">
    <property type="entry name" value="Reductase_C"/>
</dbReference>
<dbReference type="PRINTS" id="PR00368">
    <property type="entry name" value="FADPNR"/>
</dbReference>
<evidence type="ECO:0000256" key="1">
    <source>
        <dbReference type="ARBA" id="ARBA00001974"/>
    </source>
</evidence>
<protein>
    <submittedName>
        <fullName evidence="7">Ferredoxin--NAD+ reductase</fullName>
        <ecNumber evidence="7">1.18.1.3</ecNumber>
    </submittedName>
</protein>
<comment type="caution">
    <text evidence="7">The sequence shown here is derived from an EMBL/GenBank/DDBJ whole genome shotgun (WGS) entry which is preliminary data.</text>
</comment>
<dbReference type="GO" id="GO:0005737">
    <property type="term" value="C:cytoplasm"/>
    <property type="evidence" value="ECO:0007669"/>
    <property type="project" value="TreeGrafter"/>
</dbReference>
<evidence type="ECO:0000256" key="3">
    <source>
        <dbReference type="ARBA" id="ARBA00022827"/>
    </source>
</evidence>
<dbReference type="Gene3D" id="3.50.50.60">
    <property type="entry name" value="FAD/NAD(P)-binding domain"/>
    <property type="match status" value="2"/>
</dbReference>
<evidence type="ECO:0000256" key="4">
    <source>
        <dbReference type="ARBA" id="ARBA00023002"/>
    </source>
</evidence>
<evidence type="ECO:0000256" key="2">
    <source>
        <dbReference type="ARBA" id="ARBA00022630"/>
    </source>
</evidence>
<evidence type="ECO:0000313" key="8">
    <source>
        <dbReference type="Proteomes" id="UP000006327"/>
    </source>
</evidence>
<dbReference type="GO" id="GO:0016651">
    <property type="term" value="F:oxidoreductase activity, acting on NAD(P)H"/>
    <property type="evidence" value="ECO:0007669"/>
    <property type="project" value="TreeGrafter"/>
</dbReference>
<sequence length="401" mass="43387">MQQVVIIGASHGGAEAAIALRTQGWEGKILLVGDEPTLPYQRPPLSKGYFHQAVSDQQLLIKKPTLYEKAKVEVMLGESVTAIDKANKSISLASGASISFDYLIIATGARARKLSIPGSDLSCINYLRTLADADKIISQVNAQSHLLVVGAGYIGLEIAASASKLGAKVTVLESFPRVLSRVTNEQMSEFYQNLHAQHGVDIKLNSGVTEFRRSGERYVAVLPDGEELTFDSAVIGIGVIPNVELAELAGLECENGIVVDNKTITSEPGIFAIGDVSNHPNPFYQRQIRLESVPNAMEQAKVAAATICGKEKTHDAFPWFWSDQFDVKLQTAGLSQGYDSTVIRGDIAAKKFALFYLKEGKVIAVDAINSPKDFMKAKMLIPTGISIPESKLADTSSDWFE</sequence>
<dbReference type="InterPro" id="IPR016156">
    <property type="entry name" value="FAD/NAD-linked_Rdtase_dimer_sf"/>
</dbReference>